<dbReference type="Proteomes" id="UP000198672">
    <property type="component" value="Unassembled WGS sequence"/>
</dbReference>
<evidence type="ECO:0000256" key="2">
    <source>
        <dbReference type="ARBA" id="ARBA00008193"/>
    </source>
</evidence>
<evidence type="ECO:0000259" key="8">
    <source>
        <dbReference type="Pfam" id="PF03458"/>
    </source>
</evidence>
<evidence type="ECO:0000313" key="9">
    <source>
        <dbReference type="EMBL" id="SDY37122.1"/>
    </source>
</evidence>
<accession>A0A1H3JB24</accession>
<evidence type="ECO:0000313" key="10">
    <source>
        <dbReference type="Proteomes" id="UP000198672"/>
    </source>
</evidence>
<dbReference type="EMBL" id="FNOW01000055">
    <property type="protein sequence ID" value="SDY37122.1"/>
    <property type="molecule type" value="Genomic_DNA"/>
</dbReference>
<dbReference type="STRING" id="61595.SAMN05421644_1558"/>
<feature type="transmembrane region" description="Helical" evidence="7">
    <location>
        <begin position="129"/>
        <end position="150"/>
    </location>
</feature>
<feature type="transmembrane region" description="Helical" evidence="7">
    <location>
        <begin position="78"/>
        <end position="97"/>
    </location>
</feature>
<keyword evidence="3" id="KW-1003">Cell membrane</keyword>
<protein>
    <submittedName>
        <fullName evidence="9">Uncharacterized membrane protein YeiH</fullName>
    </submittedName>
</protein>
<comment type="subcellular location">
    <subcellularLocation>
        <location evidence="1">Cell membrane</location>
        <topology evidence="1">Multi-pass membrane protein</topology>
    </subcellularLocation>
</comment>
<evidence type="ECO:0000256" key="5">
    <source>
        <dbReference type="ARBA" id="ARBA00022989"/>
    </source>
</evidence>
<dbReference type="OrthoDB" id="9791874at2"/>
<keyword evidence="10" id="KW-1185">Reference proteome</keyword>
<dbReference type="GO" id="GO:0005886">
    <property type="term" value="C:plasma membrane"/>
    <property type="evidence" value="ECO:0007669"/>
    <property type="project" value="UniProtKB-SubCell"/>
</dbReference>
<reference evidence="10" key="1">
    <citation type="submission" date="2016-10" db="EMBL/GenBank/DDBJ databases">
        <authorList>
            <person name="Varghese N."/>
            <person name="Submissions S."/>
        </authorList>
    </citation>
    <scope>NUCLEOTIDE SEQUENCE [LARGE SCALE GENOMIC DNA]</scope>
    <source>
        <strain evidence="10">DSM 173</strain>
    </source>
</reference>
<feature type="domain" description="Glycine transporter" evidence="8">
    <location>
        <begin position="22"/>
        <end position="93"/>
    </location>
</feature>
<proteinExistence type="inferred from homology"/>
<evidence type="ECO:0000256" key="7">
    <source>
        <dbReference type="SAM" id="Phobius"/>
    </source>
</evidence>
<feature type="transmembrane region" description="Helical" evidence="7">
    <location>
        <begin position="42"/>
        <end position="58"/>
    </location>
</feature>
<dbReference type="PANTHER" id="PTHR30506:SF3">
    <property type="entry name" value="UPF0126 INNER MEMBRANE PROTEIN YADS-RELATED"/>
    <property type="match status" value="1"/>
</dbReference>
<comment type="similarity">
    <text evidence="2">Belongs to the UPF0126 family.</text>
</comment>
<feature type="transmembrane region" description="Helical" evidence="7">
    <location>
        <begin position="188"/>
        <end position="207"/>
    </location>
</feature>
<evidence type="ECO:0000256" key="3">
    <source>
        <dbReference type="ARBA" id="ARBA00022475"/>
    </source>
</evidence>
<keyword evidence="5 7" id="KW-1133">Transmembrane helix</keyword>
<dbReference type="PANTHER" id="PTHR30506">
    <property type="entry name" value="INNER MEMBRANE PROTEIN"/>
    <property type="match status" value="1"/>
</dbReference>
<evidence type="ECO:0000256" key="4">
    <source>
        <dbReference type="ARBA" id="ARBA00022692"/>
    </source>
</evidence>
<organism evidence="9 10">
    <name type="scientific">Allochromatium warmingii</name>
    <name type="common">Chromatium warmingii</name>
    <dbReference type="NCBI Taxonomy" id="61595"/>
    <lineage>
        <taxon>Bacteria</taxon>
        <taxon>Pseudomonadati</taxon>
        <taxon>Pseudomonadota</taxon>
        <taxon>Gammaproteobacteria</taxon>
        <taxon>Chromatiales</taxon>
        <taxon>Chromatiaceae</taxon>
        <taxon>Allochromatium</taxon>
    </lineage>
</organism>
<dbReference type="InterPro" id="IPR005115">
    <property type="entry name" value="Gly_transporter"/>
</dbReference>
<evidence type="ECO:0000256" key="6">
    <source>
        <dbReference type="ARBA" id="ARBA00023136"/>
    </source>
</evidence>
<gene>
    <name evidence="9" type="ORF">SAMN05421644_1558</name>
</gene>
<sequence length="216" mass="23035">MDHLNLTRLPLVALDHLMYGLSLSGVAMMAAAGVLEAGRKRFDLFGMVFIALAAALGGGSLRDLLLDRPVFWVADQTYLLAALIAALLTFFLARIFALPARLFLIPDAAGLALFTISGTKAALMWGAPWLVASFMGVITGVVGGILRDVLCNEEPLVFQGPLYATAAWAGALVCLGLMAWQINPEHAALAGGVLIFALRVAAMRWDIALPRFNGRL</sequence>
<keyword evidence="4 7" id="KW-0812">Transmembrane</keyword>
<dbReference type="Pfam" id="PF03458">
    <property type="entry name" value="Gly_transporter"/>
    <property type="match status" value="2"/>
</dbReference>
<feature type="domain" description="Glycine transporter" evidence="8">
    <location>
        <begin position="105"/>
        <end position="177"/>
    </location>
</feature>
<dbReference type="AlphaFoldDB" id="A0A1H3JB24"/>
<evidence type="ECO:0000256" key="1">
    <source>
        <dbReference type="ARBA" id="ARBA00004651"/>
    </source>
</evidence>
<feature type="transmembrane region" description="Helical" evidence="7">
    <location>
        <begin position="162"/>
        <end position="182"/>
    </location>
</feature>
<feature type="transmembrane region" description="Helical" evidence="7">
    <location>
        <begin position="16"/>
        <end position="35"/>
    </location>
</feature>
<dbReference type="RefSeq" id="WP_091335173.1">
    <property type="nucleotide sequence ID" value="NZ_FNOW01000055.1"/>
</dbReference>
<keyword evidence="6 7" id="KW-0472">Membrane</keyword>
<name>A0A1H3JB24_ALLWA</name>